<dbReference type="PANTHER" id="PTHR43152">
    <property type="entry name" value="UVRABC SYSTEM PROTEIN A"/>
    <property type="match status" value="1"/>
</dbReference>
<evidence type="ECO:0000256" key="10">
    <source>
        <dbReference type="ARBA" id="ARBA00022840"/>
    </source>
</evidence>
<evidence type="ECO:0000256" key="1">
    <source>
        <dbReference type="ARBA" id="ARBA00004496"/>
    </source>
</evidence>
<accession>A0A087D125</accession>
<protein>
    <recommendedName>
        <fullName evidence="15">UvrABC system protein A</fullName>
    </recommendedName>
    <alternativeName>
        <fullName evidence="16">Excinuclease ABC subunit A</fullName>
    </alternativeName>
</protein>
<dbReference type="Gene3D" id="3.40.50.300">
    <property type="entry name" value="P-loop containing nucleotide triphosphate hydrolases"/>
    <property type="match status" value="2"/>
</dbReference>
<dbReference type="AlphaFoldDB" id="A0A087D125"/>
<evidence type="ECO:0000256" key="6">
    <source>
        <dbReference type="ARBA" id="ARBA00022763"/>
    </source>
</evidence>
<dbReference type="InterPro" id="IPR017871">
    <property type="entry name" value="ABC_transporter-like_CS"/>
</dbReference>
<keyword evidence="12" id="KW-0238">DNA-binding</keyword>
<evidence type="ECO:0000256" key="8">
    <source>
        <dbReference type="ARBA" id="ARBA00022771"/>
    </source>
</evidence>
<evidence type="ECO:0000256" key="15">
    <source>
        <dbReference type="ARBA" id="ARBA00039316"/>
    </source>
</evidence>
<keyword evidence="8" id="KW-0863">Zinc-finger</keyword>
<dbReference type="GO" id="GO:0016887">
    <property type="term" value="F:ATP hydrolysis activity"/>
    <property type="evidence" value="ECO:0007669"/>
    <property type="project" value="InterPro"/>
</dbReference>
<keyword evidence="7" id="KW-0228">DNA excision</keyword>
<evidence type="ECO:0000256" key="2">
    <source>
        <dbReference type="ARBA" id="ARBA00022490"/>
    </source>
</evidence>
<evidence type="ECO:0000256" key="16">
    <source>
        <dbReference type="ARBA" id="ARBA00042156"/>
    </source>
</evidence>
<dbReference type="InterPro" id="IPR003439">
    <property type="entry name" value="ABC_transporter-like_ATP-bd"/>
</dbReference>
<dbReference type="Gene3D" id="1.10.8.280">
    <property type="entry name" value="ABC transporter ATPase domain-like"/>
    <property type="match status" value="1"/>
</dbReference>
<dbReference type="EMBL" id="JGZM01000001">
    <property type="protein sequence ID" value="KFI89225.1"/>
    <property type="molecule type" value="Genomic_DNA"/>
</dbReference>
<keyword evidence="11" id="KW-0267">Excision nuclease</keyword>
<reference evidence="18 19" key="1">
    <citation type="submission" date="2014-03" db="EMBL/GenBank/DDBJ databases">
        <title>Genomics of Bifidobacteria.</title>
        <authorList>
            <person name="Ventura M."/>
            <person name="Milani C."/>
            <person name="Lugli G.A."/>
        </authorList>
    </citation>
    <scope>NUCLEOTIDE SEQUENCE [LARGE SCALE GENOMIC DNA]</scope>
    <source>
        <strain evidence="18 19">LMG 14934</strain>
    </source>
</reference>
<dbReference type="Pfam" id="PF17755">
    <property type="entry name" value="UvrA_DNA-bind"/>
    <property type="match status" value="1"/>
</dbReference>
<dbReference type="InterPro" id="IPR027417">
    <property type="entry name" value="P-loop_NTPase"/>
</dbReference>
<keyword evidence="4" id="KW-0677">Repeat</keyword>
<keyword evidence="9" id="KW-0862">Zinc</keyword>
<comment type="similarity">
    <text evidence="14">Belongs to the ABC transporter superfamily. UvrA family.</text>
</comment>
<dbReference type="PANTHER" id="PTHR43152:SF3">
    <property type="entry name" value="UVRABC SYSTEM PROTEIN A"/>
    <property type="match status" value="1"/>
</dbReference>
<dbReference type="PROSITE" id="PS50893">
    <property type="entry name" value="ABC_TRANSPORTER_2"/>
    <property type="match status" value="2"/>
</dbReference>
<evidence type="ECO:0000256" key="11">
    <source>
        <dbReference type="ARBA" id="ARBA00022881"/>
    </source>
</evidence>
<comment type="subcellular location">
    <subcellularLocation>
        <location evidence="1">Cytoplasm</location>
    </subcellularLocation>
</comment>
<dbReference type="RefSeq" id="WP_034530563.1">
    <property type="nucleotide sequence ID" value="NZ_JDTM01000006.1"/>
</dbReference>
<evidence type="ECO:0000313" key="19">
    <source>
        <dbReference type="Proteomes" id="UP000029040"/>
    </source>
</evidence>
<gene>
    <name evidence="18" type="ORF">BSAE_0694</name>
</gene>
<dbReference type="InterPro" id="IPR003593">
    <property type="entry name" value="AAA+_ATPase"/>
</dbReference>
<keyword evidence="6" id="KW-0227">DNA damage</keyword>
<sequence>MGGRPDAVKVRGARVNNLRNVDVDIPLGSLVGIAGVSGSGKSSLALDVLYAEGSRRYLDALSTYTRRRMTQARRPQVDEISYLPPALALRQRPGAGGMRSTFGTMTELLNVLRLMFSRLASHRCPNGHYAPPSLDVATGADTVCPECGVAFMGPGAEDLAFNSTGACLRCQGTGIVREVDDATLVPDESLTIDEGAVVPWRTFGFNVQPDIVREFGVRTNVPFRNLTDAEREIVFNGPEEKKHIVVTSMKGVHDLDFTFRNARLTVLKELERAVDEKRFAKVAKFLVERTCPDCGGTRLSEAARAPRIGGYGLAEVTAMPLRDVLAWAKGVPDALPAEMRDMAATLVATLQEMGGRLMQLGLGYLALDRSSASLSTGERQRAQLSRAVRNETTGVLYVLDEPSTGLHPANIEGLIGVMHDLLDAGNSVVFVDHDVRVLRAADHFIEMGPGAGREGGRILAQGTPEQIAVNPESRIAGFLTGREPSVIRERAAIPSLPADWTGPLPTDWAGQSPAISGTSAAGVASFPDIEEEDVAVAESDVDAEQSAVSCESATNRRWLRMATAPVHTVRALDVAIPRGRLTAVTGVSGSGKTTMILESLVPAIEACTEDRPLPAHVTSIDPAGIDRVRIVDSTPIGINVRSTLATYSGVMDMLRRAFAGTDAARGKGYKVADFSYNTGSLRCPQCDGTGRVDLDIQFLPDVTIPCPSCEGRRFRAEADTVRLATPTRPQGLTMPEVLALSVDEALSVFDPKRAVKCEARDAGPAASNGSVAGGDNAVRAADAVRAGDASQVGAGDRIAPTLCRRIHTALETLSSLGLGYLTLGEDTPSLSGGEAQRLKLSNELGKKQHTSMFVLDEPTTGLHPLDVRTLITVLQRLLDGGATIIVIEHDLDMIANADFVIDMGPGGGEDGGRIVAVGTPEDIADNPDSLTGRYLKSVL</sequence>
<dbReference type="GO" id="GO:0008270">
    <property type="term" value="F:zinc ion binding"/>
    <property type="evidence" value="ECO:0007669"/>
    <property type="project" value="UniProtKB-KW"/>
</dbReference>
<comment type="caution">
    <text evidence="18">The sequence shown here is derived from an EMBL/GenBank/DDBJ whole genome shotgun (WGS) entry which is preliminary data.</text>
</comment>
<evidence type="ECO:0000256" key="9">
    <source>
        <dbReference type="ARBA" id="ARBA00022833"/>
    </source>
</evidence>
<dbReference type="PROSITE" id="PS00211">
    <property type="entry name" value="ABC_TRANSPORTER_1"/>
    <property type="match status" value="1"/>
</dbReference>
<dbReference type="Proteomes" id="UP000029040">
    <property type="component" value="Unassembled WGS sequence"/>
</dbReference>
<evidence type="ECO:0000256" key="5">
    <source>
        <dbReference type="ARBA" id="ARBA00022741"/>
    </source>
</evidence>
<keyword evidence="10" id="KW-0067">ATP-binding</keyword>
<name>A0A087D125_9BIFI</name>
<dbReference type="SUPFAM" id="SSF52540">
    <property type="entry name" value="P-loop containing nucleoside triphosphate hydrolases"/>
    <property type="match status" value="2"/>
</dbReference>
<dbReference type="GO" id="GO:0005524">
    <property type="term" value="F:ATP binding"/>
    <property type="evidence" value="ECO:0007669"/>
    <property type="project" value="UniProtKB-KW"/>
</dbReference>
<organism evidence="18 19">
    <name type="scientific">Bifidobacterium pullorum subsp. saeculare DSM 6531 = LMG 14934</name>
    <dbReference type="NCBI Taxonomy" id="1437611"/>
    <lineage>
        <taxon>Bacteria</taxon>
        <taxon>Bacillati</taxon>
        <taxon>Actinomycetota</taxon>
        <taxon>Actinomycetes</taxon>
        <taxon>Bifidobacteriales</taxon>
        <taxon>Bifidobacteriaceae</taxon>
        <taxon>Bifidobacterium</taxon>
    </lineage>
</organism>
<evidence type="ECO:0000256" key="14">
    <source>
        <dbReference type="ARBA" id="ARBA00038000"/>
    </source>
</evidence>
<proteinExistence type="inferred from homology"/>
<keyword evidence="2" id="KW-0963">Cytoplasm</keyword>
<keyword evidence="3" id="KW-0479">Metal-binding</keyword>
<evidence type="ECO:0000256" key="12">
    <source>
        <dbReference type="ARBA" id="ARBA00023125"/>
    </source>
</evidence>
<evidence type="ECO:0000259" key="17">
    <source>
        <dbReference type="PROSITE" id="PS50893"/>
    </source>
</evidence>
<evidence type="ECO:0000256" key="7">
    <source>
        <dbReference type="ARBA" id="ARBA00022769"/>
    </source>
</evidence>
<evidence type="ECO:0000256" key="4">
    <source>
        <dbReference type="ARBA" id="ARBA00022737"/>
    </source>
</evidence>
<evidence type="ECO:0000256" key="3">
    <source>
        <dbReference type="ARBA" id="ARBA00022723"/>
    </source>
</evidence>
<feature type="domain" description="ABC transporter" evidence="17">
    <location>
        <begin position="3"/>
        <end position="480"/>
    </location>
</feature>
<keyword evidence="5" id="KW-0547">Nucleotide-binding</keyword>
<dbReference type="GO" id="GO:0003677">
    <property type="term" value="F:DNA binding"/>
    <property type="evidence" value="ECO:0007669"/>
    <property type="project" value="UniProtKB-KW"/>
</dbReference>
<evidence type="ECO:0000313" key="18">
    <source>
        <dbReference type="EMBL" id="KFI89225.1"/>
    </source>
</evidence>
<dbReference type="GO" id="GO:0006281">
    <property type="term" value="P:DNA repair"/>
    <property type="evidence" value="ECO:0007669"/>
    <property type="project" value="UniProtKB-KW"/>
</dbReference>
<dbReference type="Gene3D" id="1.20.1580.10">
    <property type="entry name" value="ABC transporter ATPase like domain"/>
    <property type="match status" value="2"/>
</dbReference>
<dbReference type="GO" id="GO:0005737">
    <property type="term" value="C:cytoplasm"/>
    <property type="evidence" value="ECO:0007669"/>
    <property type="project" value="UniProtKB-SubCell"/>
</dbReference>
<feature type="domain" description="ABC transporter" evidence="17">
    <location>
        <begin position="548"/>
        <end position="930"/>
    </location>
</feature>
<keyword evidence="13" id="KW-0234">DNA repair</keyword>
<evidence type="ECO:0000256" key="13">
    <source>
        <dbReference type="ARBA" id="ARBA00023204"/>
    </source>
</evidence>
<dbReference type="InterPro" id="IPR041552">
    <property type="entry name" value="UvrA_DNA-bd"/>
</dbReference>
<dbReference type="SMART" id="SM00382">
    <property type="entry name" value="AAA"/>
    <property type="match status" value="2"/>
</dbReference>
<dbReference type="GO" id="GO:0004518">
    <property type="term" value="F:nuclease activity"/>
    <property type="evidence" value="ECO:0007669"/>
    <property type="project" value="UniProtKB-KW"/>
</dbReference>